<dbReference type="Proteomes" id="UP000277580">
    <property type="component" value="Unassembled WGS sequence"/>
</dbReference>
<dbReference type="InParanoid" id="A0A3N4KE96"/>
<organism evidence="1 2">
    <name type="scientific">Morchella conica CCBAS932</name>
    <dbReference type="NCBI Taxonomy" id="1392247"/>
    <lineage>
        <taxon>Eukaryota</taxon>
        <taxon>Fungi</taxon>
        <taxon>Dikarya</taxon>
        <taxon>Ascomycota</taxon>
        <taxon>Pezizomycotina</taxon>
        <taxon>Pezizomycetes</taxon>
        <taxon>Pezizales</taxon>
        <taxon>Morchellaceae</taxon>
        <taxon>Morchella</taxon>
    </lineage>
</organism>
<dbReference type="OrthoDB" id="10422756at2759"/>
<sequence length="145" mass="15996">MGNPTPAPTPRAPDAPTTHFHSLLTHITYSTQSLTTLHKQTQSELSLLAAYFSSANSTLAALKPLAHPSNPNAVSRAAAVEARRKKWAEMEAMEEWKRKVEAVAENVRRREEVEGRLRGMLREIGEVMVEREVLKGIGEGVDAVL</sequence>
<evidence type="ECO:0000313" key="2">
    <source>
        <dbReference type="Proteomes" id="UP000277580"/>
    </source>
</evidence>
<dbReference type="AlphaFoldDB" id="A0A3N4KE96"/>
<accession>A0A3N4KE96</accession>
<proteinExistence type="predicted"/>
<gene>
    <name evidence="1" type="ORF">P167DRAFT_579022</name>
</gene>
<evidence type="ECO:0000313" key="1">
    <source>
        <dbReference type="EMBL" id="RPB07679.1"/>
    </source>
</evidence>
<dbReference type="EMBL" id="ML119177">
    <property type="protein sequence ID" value="RPB07679.1"/>
    <property type="molecule type" value="Genomic_DNA"/>
</dbReference>
<reference evidence="1 2" key="1">
    <citation type="journal article" date="2018" name="Nat. Ecol. Evol.">
        <title>Pezizomycetes genomes reveal the molecular basis of ectomycorrhizal truffle lifestyle.</title>
        <authorList>
            <person name="Murat C."/>
            <person name="Payen T."/>
            <person name="Noel B."/>
            <person name="Kuo A."/>
            <person name="Morin E."/>
            <person name="Chen J."/>
            <person name="Kohler A."/>
            <person name="Krizsan K."/>
            <person name="Balestrini R."/>
            <person name="Da Silva C."/>
            <person name="Montanini B."/>
            <person name="Hainaut M."/>
            <person name="Levati E."/>
            <person name="Barry K.W."/>
            <person name="Belfiori B."/>
            <person name="Cichocki N."/>
            <person name="Clum A."/>
            <person name="Dockter R.B."/>
            <person name="Fauchery L."/>
            <person name="Guy J."/>
            <person name="Iotti M."/>
            <person name="Le Tacon F."/>
            <person name="Lindquist E.A."/>
            <person name="Lipzen A."/>
            <person name="Malagnac F."/>
            <person name="Mello A."/>
            <person name="Molinier V."/>
            <person name="Miyauchi S."/>
            <person name="Poulain J."/>
            <person name="Riccioni C."/>
            <person name="Rubini A."/>
            <person name="Sitrit Y."/>
            <person name="Splivallo R."/>
            <person name="Traeger S."/>
            <person name="Wang M."/>
            <person name="Zifcakova L."/>
            <person name="Wipf D."/>
            <person name="Zambonelli A."/>
            <person name="Paolocci F."/>
            <person name="Nowrousian M."/>
            <person name="Ottonello S."/>
            <person name="Baldrian P."/>
            <person name="Spatafora J.W."/>
            <person name="Henrissat B."/>
            <person name="Nagy L.G."/>
            <person name="Aury J.M."/>
            <person name="Wincker P."/>
            <person name="Grigoriev I.V."/>
            <person name="Bonfante P."/>
            <person name="Martin F.M."/>
        </authorList>
    </citation>
    <scope>NUCLEOTIDE SEQUENCE [LARGE SCALE GENOMIC DNA]</scope>
    <source>
        <strain evidence="1 2">CCBAS932</strain>
    </source>
</reference>
<protein>
    <submittedName>
        <fullName evidence="1">Uncharacterized protein</fullName>
    </submittedName>
</protein>
<keyword evidence="2" id="KW-1185">Reference proteome</keyword>
<name>A0A3N4KE96_9PEZI</name>